<proteinExistence type="predicted"/>
<dbReference type="SUPFAM" id="SSF56436">
    <property type="entry name" value="C-type lectin-like"/>
    <property type="match status" value="1"/>
</dbReference>
<feature type="domain" description="DinB-like" evidence="6">
    <location>
        <begin position="22"/>
        <end position="128"/>
    </location>
</feature>
<organism evidence="7 8">
    <name type="scientific">Qipengyuania mesophila</name>
    <dbReference type="NCBI Taxonomy" id="2867246"/>
    <lineage>
        <taxon>Bacteria</taxon>
        <taxon>Pseudomonadati</taxon>
        <taxon>Pseudomonadota</taxon>
        <taxon>Alphaproteobacteria</taxon>
        <taxon>Sphingomonadales</taxon>
        <taxon>Erythrobacteraceae</taxon>
        <taxon>Qipengyuania</taxon>
    </lineage>
</organism>
<dbReference type="InterPro" id="IPR016187">
    <property type="entry name" value="CTDL_fold"/>
</dbReference>
<protein>
    <submittedName>
        <fullName evidence="7">Ergothioneine biosynthesis protein EgtB</fullName>
    </submittedName>
</protein>
<comment type="caution">
    <text evidence="7">The sequence shown here is derived from an EMBL/GenBank/DDBJ whole genome shotgun (WGS) entry which is preliminary data.</text>
</comment>
<feature type="region of interest" description="Disordered" evidence="4">
    <location>
        <begin position="314"/>
        <end position="333"/>
    </location>
</feature>
<dbReference type="RefSeq" id="WP_221600337.1">
    <property type="nucleotide sequence ID" value="NZ_JAIGNU010000001.1"/>
</dbReference>
<evidence type="ECO:0000313" key="7">
    <source>
        <dbReference type="EMBL" id="MBX7500225.1"/>
    </source>
</evidence>
<feature type="domain" description="Sulfatase-modifying factor enzyme-like" evidence="5">
    <location>
        <begin position="183"/>
        <end position="314"/>
    </location>
</feature>
<dbReference type="Proteomes" id="UP000782554">
    <property type="component" value="Unassembled WGS sequence"/>
</dbReference>
<gene>
    <name evidence="7" type="primary">egtB</name>
    <name evidence="7" type="ORF">K3181_02050</name>
</gene>
<name>A0ABS7JRF3_9SPHN</name>
<dbReference type="InterPro" id="IPR017806">
    <property type="entry name" value="EgtB"/>
</dbReference>
<dbReference type="PANTHER" id="PTHR23150:SF36">
    <property type="entry name" value="HERCYNINE OXYGENASE"/>
    <property type="match status" value="1"/>
</dbReference>
<dbReference type="Pfam" id="PF12867">
    <property type="entry name" value="DinB_2"/>
    <property type="match status" value="1"/>
</dbReference>
<reference evidence="7 8" key="1">
    <citation type="submission" date="2021-08" db="EMBL/GenBank/DDBJ databases">
        <title>Comparative Genomics Analysis of the Genus Qipengyuania Reveals Extensive Genetic Diversity and Metabolic Versatility, Including the Description of Fifteen Novel Species.</title>
        <authorList>
            <person name="Liu Y."/>
        </authorList>
    </citation>
    <scope>NUCLEOTIDE SEQUENCE [LARGE SCALE GENOMIC DNA]</scope>
    <source>
        <strain evidence="7 8">YG27</strain>
    </source>
</reference>
<sequence>MTRAQPESRLTTGHSLAARYLAVRGLSEALVAPLSEADATLQSMEDASPAKWHLAHTTWFWETFLLRDHREDYRLYDESWPFVFNSYYETEGERIARFSRGMLSRPTLAEILEWRAHVDEAMAPLFARDDLAPLIELGLSHEQQHQELLLTDIKHALFQNPLGVAMWDTAPETAGAGEEGWYSHPGGIARIGHQASGFAFDNEGPAHRVLLEPFALASRLITNREWDAFIADGGYDTATLWLSDGWAWVRENTIRAPLYWREGEHFTHIGWQDRDPDAPVAHISYYEADAFATWAGNRLPTEFEWEAIARGQEGEAPAHDPHGGNQLDGAAPPLPRGSEGLFGDCWQFTRSAYLPYPRFRPAAGAVGEYNGKFMSGQFVLKGASCATPRGHSRPSYRNFFYPHQRWQFTGLRLAKDL</sequence>
<dbReference type="NCBIfam" id="TIGR03440">
    <property type="entry name" value="egtB_TIGR03440"/>
    <property type="match status" value="1"/>
</dbReference>
<dbReference type="Gene3D" id="3.90.1580.10">
    <property type="entry name" value="paralog of FGE (formylglycine-generating enzyme)"/>
    <property type="match status" value="1"/>
</dbReference>
<evidence type="ECO:0000256" key="1">
    <source>
        <dbReference type="ARBA" id="ARBA00023002"/>
    </source>
</evidence>
<dbReference type="EMBL" id="JAIGNU010000001">
    <property type="protein sequence ID" value="MBX7500225.1"/>
    <property type="molecule type" value="Genomic_DNA"/>
</dbReference>
<keyword evidence="1" id="KW-0560">Oxidoreductase</keyword>
<dbReference type="InterPro" id="IPR005532">
    <property type="entry name" value="SUMF_dom"/>
</dbReference>
<keyword evidence="8" id="KW-1185">Reference proteome</keyword>
<evidence type="ECO:0000313" key="8">
    <source>
        <dbReference type="Proteomes" id="UP000782554"/>
    </source>
</evidence>
<accession>A0ABS7JRF3</accession>
<dbReference type="InterPro" id="IPR051043">
    <property type="entry name" value="Sulfatase_Mod_Factor_Kinase"/>
</dbReference>
<comment type="pathway">
    <text evidence="3">Amino-acid biosynthesis; ergothioneine biosynthesis.</text>
</comment>
<evidence type="ECO:0000256" key="3">
    <source>
        <dbReference type="ARBA" id="ARBA00037882"/>
    </source>
</evidence>
<dbReference type="Pfam" id="PF03781">
    <property type="entry name" value="FGE-sulfatase"/>
    <property type="match status" value="1"/>
</dbReference>
<evidence type="ECO:0000259" key="6">
    <source>
        <dbReference type="Pfam" id="PF12867"/>
    </source>
</evidence>
<dbReference type="InterPro" id="IPR024775">
    <property type="entry name" value="DinB-like"/>
</dbReference>
<evidence type="ECO:0000256" key="2">
    <source>
        <dbReference type="ARBA" id="ARBA00023004"/>
    </source>
</evidence>
<evidence type="ECO:0000259" key="5">
    <source>
        <dbReference type="Pfam" id="PF03781"/>
    </source>
</evidence>
<keyword evidence="2" id="KW-0408">Iron</keyword>
<dbReference type="PANTHER" id="PTHR23150">
    <property type="entry name" value="SULFATASE MODIFYING FACTOR 1, 2"/>
    <property type="match status" value="1"/>
</dbReference>
<evidence type="ECO:0000256" key="4">
    <source>
        <dbReference type="SAM" id="MobiDB-lite"/>
    </source>
</evidence>
<dbReference type="InterPro" id="IPR042095">
    <property type="entry name" value="SUMF_sf"/>
</dbReference>